<keyword evidence="3 5" id="KW-0067">ATP-binding</keyword>
<dbReference type="GO" id="GO:0016887">
    <property type="term" value="F:ATP hydrolysis activity"/>
    <property type="evidence" value="ECO:0007669"/>
    <property type="project" value="InterPro"/>
</dbReference>
<evidence type="ECO:0000259" key="4">
    <source>
        <dbReference type="PROSITE" id="PS50893"/>
    </source>
</evidence>
<keyword evidence="6" id="KW-1185">Reference proteome</keyword>
<evidence type="ECO:0000313" key="5">
    <source>
        <dbReference type="EMBL" id="OPF76917.1"/>
    </source>
</evidence>
<evidence type="ECO:0000256" key="2">
    <source>
        <dbReference type="ARBA" id="ARBA00022741"/>
    </source>
</evidence>
<dbReference type="InterPro" id="IPR003593">
    <property type="entry name" value="AAA+_ATPase"/>
</dbReference>
<keyword evidence="2" id="KW-0547">Nucleotide-binding</keyword>
<name>A0A1V4D1A5_9ACTN</name>
<dbReference type="GO" id="GO:0005524">
    <property type="term" value="F:ATP binding"/>
    <property type="evidence" value="ECO:0007669"/>
    <property type="project" value="UniProtKB-KW"/>
</dbReference>
<dbReference type="InterPro" id="IPR027417">
    <property type="entry name" value="P-loop_NTPase"/>
</dbReference>
<comment type="caution">
    <text evidence="5">The sequence shown here is derived from an EMBL/GenBank/DDBJ whole genome shotgun (WGS) entry which is preliminary data.</text>
</comment>
<reference evidence="5" key="1">
    <citation type="submission" date="2016-12" db="EMBL/GenBank/DDBJ databases">
        <title>Genome sequence of Streptomyces antioxidans MUSC 164.</title>
        <authorList>
            <person name="Lee L.-H."/>
            <person name="Ser H.-L."/>
        </authorList>
    </citation>
    <scope>NUCLEOTIDE SEQUENCE [LARGE SCALE GENOMIC DNA]</scope>
    <source>
        <strain evidence="5">MUSC 164</strain>
    </source>
</reference>
<dbReference type="EMBL" id="LAKD02000055">
    <property type="protein sequence ID" value="OPF76917.1"/>
    <property type="molecule type" value="Genomic_DNA"/>
</dbReference>
<protein>
    <submittedName>
        <fullName evidence="5">ABC transporter ATP-binding protein</fullName>
    </submittedName>
</protein>
<accession>A0A1V4D1A5</accession>
<keyword evidence="1" id="KW-0813">Transport</keyword>
<dbReference type="PANTHER" id="PTHR45772:SF9">
    <property type="entry name" value="CONSERVED COMPONENT OF ABC TRANSPORTER FOR NATURAL AMINO ACIDS"/>
    <property type="match status" value="1"/>
</dbReference>
<dbReference type="GO" id="GO:0005886">
    <property type="term" value="C:plasma membrane"/>
    <property type="evidence" value="ECO:0007669"/>
    <property type="project" value="TreeGrafter"/>
</dbReference>
<dbReference type="PROSITE" id="PS50893">
    <property type="entry name" value="ABC_TRANSPORTER_2"/>
    <property type="match status" value="1"/>
</dbReference>
<dbReference type="InterPro" id="IPR003439">
    <property type="entry name" value="ABC_transporter-like_ATP-bd"/>
</dbReference>
<dbReference type="Gene3D" id="3.40.50.300">
    <property type="entry name" value="P-loop containing nucleotide triphosphate hydrolases"/>
    <property type="match status" value="1"/>
</dbReference>
<dbReference type="SMART" id="SM00382">
    <property type="entry name" value="AAA"/>
    <property type="match status" value="1"/>
</dbReference>
<dbReference type="CDD" id="cd03219">
    <property type="entry name" value="ABC_Mj1267_LivG_branched"/>
    <property type="match status" value="1"/>
</dbReference>
<feature type="domain" description="ABC transporter" evidence="4">
    <location>
        <begin position="4"/>
        <end position="236"/>
    </location>
</feature>
<dbReference type="InterPro" id="IPR032823">
    <property type="entry name" value="BCA_ABC_TP_C"/>
</dbReference>
<dbReference type="SUPFAM" id="SSF52540">
    <property type="entry name" value="P-loop containing nucleoside triphosphate hydrolases"/>
    <property type="match status" value="1"/>
</dbReference>
<organism evidence="5 6">
    <name type="scientific">Streptomyces antioxidans</name>
    <dbReference type="NCBI Taxonomy" id="1507734"/>
    <lineage>
        <taxon>Bacteria</taxon>
        <taxon>Bacillati</taxon>
        <taxon>Actinomycetota</taxon>
        <taxon>Actinomycetes</taxon>
        <taxon>Kitasatosporales</taxon>
        <taxon>Streptomycetaceae</taxon>
        <taxon>Streptomyces</taxon>
    </lineage>
</organism>
<evidence type="ECO:0000256" key="3">
    <source>
        <dbReference type="ARBA" id="ARBA00022840"/>
    </source>
</evidence>
<gene>
    <name evidence="5" type="ORF">VT50_0222250</name>
</gene>
<dbReference type="Pfam" id="PF12399">
    <property type="entry name" value="BCA_ABC_TP_C"/>
    <property type="match status" value="1"/>
</dbReference>
<sequence>MTMLEADGLRRHFGGVKAVDGVSFTVGEREIVGVIGPNGSGKSTLVSLLMGNNRASGGSVRFAGRDVTRVAPHRRVHLGMARTFQETRLFGDVDATSNVTLAGTEAGRGTDAGQLATDCLAFVGLDGIEGAAVDDLTHLQQRLLMIAVALASRPSLVLLDEPAVGTAGEELSRMIDVIRRIPAERDCSVLLIDHNMRLVMGVCERLVVLDFGKVIASGPPAEVREDPRVIEAYFGAEAV</sequence>
<dbReference type="Proteomes" id="UP000033615">
    <property type="component" value="Unassembled WGS sequence"/>
</dbReference>
<dbReference type="AlphaFoldDB" id="A0A1V4D1A5"/>
<proteinExistence type="predicted"/>
<evidence type="ECO:0000313" key="6">
    <source>
        <dbReference type="Proteomes" id="UP000033615"/>
    </source>
</evidence>
<evidence type="ECO:0000256" key="1">
    <source>
        <dbReference type="ARBA" id="ARBA00022448"/>
    </source>
</evidence>
<dbReference type="PANTHER" id="PTHR45772">
    <property type="entry name" value="CONSERVED COMPONENT OF ABC TRANSPORTER FOR NATURAL AMINO ACIDS-RELATED"/>
    <property type="match status" value="1"/>
</dbReference>
<dbReference type="InterPro" id="IPR051120">
    <property type="entry name" value="ABC_AA/LPS_Transport"/>
</dbReference>
<dbReference type="Pfam" id="PF00005">
    <property type="entry name" value="ABC_tran"/>
    <property type="match status" value="1"/>
</dbReference>